<evidence type="ECO:0000313" key="2">
    <source>
        <dbReference type="EMBL" id="MBB4891219.1"/>
    </source>
</evidence>
<dbReference type="AlphaFoldDB" id="A0A7W7LJ76"/>
<dbReference type="RefSeq" id="WP_184345848.1">
    <property type="nucleotide sequence ID" value="NZ_JACHJH010000001.1"/>
</dbReference>
<feature type="region of interest" description="Disordered" evidence="1">
    <location>
        <begin position="99"/>
        <end position="118"/>
    </location>
</feature>
<accession>A0A7W7LJ76</accession>
<sequence length="118" mass="13133">MPAWRFGRRVIQQAVVLARPPLRRQIVVVRTVRVLPHARLGHVGALYAMVHSVMPAWWRIACMETSLATVRATALTGRHTQGGCQVPDFCRILPMSGLKSPAVRSDGTSRTRPTIRGR</sequence>
<dbReference type="Proteomes" id="UP000556084">
    <property type="component" value="Unassembled WGS sequence"/>
</dbReference>
<name>A0A7W7LJ76_9ACTN</name>
<evidence type="ECO:0000256" key="1">
    <source>
        <dbReference type="SAM" id="MobiDB-lite"/>
    </source>
</evidence>
<dbReference type="EMBL" id="JACHJH010000001">
    <property type="protein sequence ID" value="MBB4891219.1"/>
    <property type="molecule type" value="Genomic_DNA"/>
</dbReference>
<evidence type="ECO:0000313" key="3">
    <source>
        <dbReference type="Proteomes" id="UP000556084"/>
    </source>
</evidence>
<proteinExistence type="predicted"/>
<protein>
    <submittedName>
        <fullName evidence="2">Uncharacterized protein</fullName>
    </submittedName>
</protein>
<gene>
    <name evidence="2" type="ORF">FHS39_000219</name>
</gene>
<keyword evidence="3" id="KW-1185">Reference proteome</keyword>
<comment type="caution">
    <text evidence="2">The sequence shown here is derived from an EMBL/GenBank/DDBJ whole genome shotgun (WGS) entry which is preliminary data.</text>
</comment>
<organism evidence="2 3">
    <name type="scientific">Streptomyces olivoverticillatus</name>
    <dbReference type="NCBI Taxonomy" id="66427"/>
    <lineage>
        <taxon>Bacteria</taxon>
        <taxon>Bacillati</taxon>
        <taxon>Actinomycetota</taxon>
        <taxon>Actinomycetes</taxon>
        <taxon>Kitasatosporales</taxon>
        <taxon>Streptomycetaceae</taxon>
        <taxon>Streptomyces</taxon>
    </lineage>
</organism>
<reference evidence="2 3" key="1">
    <citation type="submission" date="2020-08" db="EMBL/GenBank/DDBJ databases">
        <title>Genomic Encyclopedia of Type Strains, Phase III (KMG-III): the genomes of soil and plant-associated and newly described type strains.</title>
        <authorList>
            <person name="Whitman W."/>
        </authorList>
    </citation>
    <scope>NUCLEOTIDE SEQUENCE [LARGE SCALE GENOMIC DNA]</scope>
    <source>
        <strain evidence="2 3">CECT 3266</strain>
    </source>
</reference>